<dbReference type="EMBL" id="LFZO01000097">
    <property type="protein sequence ID" value="KXT14013.1"/>
    <property type="molecule type" value="Genomic_DNA"/>
</dbReference>
<evidence type="ECO:0000313" key="1">
    <source>
        <dbReference type="EMBL" id="KXT14013.1"/>
    </source>
</evidence>
<organism evidence="1 2">
    <name type="scientific">Pseudocercospora musae</name>
    <dbReference type="NCBI Taxonomy" id="113226"/>
    <lineage>
        <taxon>Eukaryota</taxon>
        <taxon>Fungi</taxon>
        <taxon>Dikarya</taxon>
        <taxon>Ascomycota</taxon>
        <taxon>Pezizomycotina</taxon>
        <taxon>Dothideomycetes</taxon>
        <taxon>Dothideomycetidae</taxon>
        <taxon>Mycosphaerellales</taxon>
        <taxon>Mycosphaerellaceae</taxon>
        <taxon>Pseudocercospora</taxon>
    </lineage>
</organism>
<sequence length="150" mass="17152">MTSSGSSSGGHKLKLYRRSSWDIHTTGESLTPTSGSRPGLNSFRTPTSLYKNARSSSQDLMVKVKVNPKSLQKCDSKFWTSSARLWYILAEKQDHTDSTSNRNWLRLQTTSHWSLGLTNSRHRGTKSRLQNIKIYAQFRLHFKNKAKMDC</sequence>
<dbReference type="Proteomes" id="UP000073492">
    <property type="component" value="Unassembled WGS sequence"/>
</dbReference>
<evidence type="ECO:0000313" key="2">
    <source>
        <dbReference type="Proteomes" id="UP000073492"/>
    </source>
</evidence>
<comment type="caution">
    <text evidence="1">The sequence shown here is derived from an EMBL/GenBank/DDBJ whole genome shotgun (WGS) entry which is preliminary data.</text>
</comment>
<keyword evidence="2" id="KW-1185">Reference proteome</keyword>
<name>A0A139IGZ7_9PEZI</name>
<proteinExistence type="predicted"/>
<reference evidence="1 2" key="1">
    <citation type="submission" date="2015-07" db="EMBL/GenBank/DDBJ databases">
        <title>Comparative genomics of the Sigatoka disease complex on banana suggests a link between parallel evolutionary changes in Pseudocercospora fijiensis and Pseudocercospora eumusae and increased virulence on the banana host.</title>
        <authorList>
            <person name="Chang T.-C."/>
            <person name="Salvucci A."/>
            <person name="Crous P.W."/>
            <person name="Stergiopoulos I."/>
        </authorList>
    </citation>
    <scope>NUCLEOTIDE SEQUENCE [LARGE SCALE GENOMIC DNA]</scope>
    <source>
        <strain evidence="1 2">CBS 116634</strain>
    </source>
</reference>
<gene>
    <name evidence="1" type="ORF">AC579_8866</name>
</gene>
<accession>A0A139IGZ7</accession>
<protein>
    <submittedName>
        <fullName evidence="1">Uncharacterized protein</fullName>
    </submittedName>
</protein>
<dbReference type="AlphaFoldDB" id="A0A139IGZ7"/>